<protein>
    <submittedName>
        <fullName evidence="2 3">Uncharacterized protein</fullName>
    </submittedName>
</protein>
<dbReference type="EnsemblFungi" id="EJT72970">
    <property type="protein sequence ID" value="EJT72970"/>
    <property type="gene ID" value="GGTG_09821"/>
</dbReference>
<reference evidence="3" key="5">
    <citation type="submission" date="2018-04" db="UniProtKB">
        <authorList>
            <consortium name="EnsemblFungi"/>
        </authorList>
    </citation>
    <scope>IDENTIFICATION</scope>
    <source>
        <strain evidence="3">R3-111a-1</strain>
    </source>
</reference>
<feature type="region of interest" description="Disordered" evidence="1">
    <location>
        <begin position="1"/>
        <end position="40"/>
    </location>
</feature>
<feature type="compositionally biased region" description="Acidic residues" evidence="1">
    <location>
        <begin position="1347"/>
        <end position="1361"/>
    </location>
</feature>
<evidence type="ECO:0000313" key="4">
    <source>
        <dbReference type="Proteomes" id="UP000006039"/>
    </source>
</evidence>
<reference evidence="2" key="2">
    <citation type="submission" date="2010-07" db="EMBL/GenBank/DDBJ databases">
        <authorList>
            <consortium name="The Broad Institute Genome Sequencing Platform"/>
            <consortium name="Broad Institute Genome Sequencing Center for Infectious Disease"/>
            <person name="Ma L.-J."/>
            <person name="Dead R."/>
            <person name="Young S."/>
            <person name="Zeng Q."/>
            <person name="Koehrsen M."/>
            <person name="Alvarado L."/>
            <person name="Berlin A."/>
            <person name="Chapman S.B."/>
            <person name="Chen Z."/>
            <person name="Freedman E."/>
            <person name="Gellesch M."/>
            <person name="Goldberg J."/>
            <person name="Griggs A."/>
            <person name="Gujja S."/>
            <person name="Heilman E.R."/>
            <person name="Heiman D."/>
            <person name="Hepburn T."/>
            <person name="Howarth C."/>
            <person name="Jen D."/>
            <person name="Larson L."/>
            <person name="Mehta T."/>
            <person name="Neiman D."/>
            <person name="Pearson M."/>
            <person name="Roberts A."/>
            <person name="Saif S."/>
            <person name="Shea T."/>
            <person name="Shenoy N."/>
            <person name="Sisk P."/>
            <person name="Stolte C."/>
            <person name="Sykes S."/>
            <person name="Walk T."/>
            <person name="White J."/>
            <person name="Yandava C."/>
            <person name="Haas B."/>
            <person name="Nusbaum C."/>
            <person name="Birren B."/>
        </authorList>
    </citation>
    <scope>NUCLEOTIDE SEQUENCE</scope>
    <source>
        <strain evidence="2">R3-111a-1</strain>
    </source>
</reference>
<dbReference type="HOGENOM" id="CLU_244464_0_0_1"/>
<reference evidence="3" key="4">
    <citation type="journal article" date="2015" name="G3 (Bethesda)">
        <title>Genome sequences of three phytopathogenic species of the Magnaporthaceae family of fungi.</title>
        <authorList>
            <person name="Okagaki L.H."/>
            <person name="Nunes C.C."/>
            <person name="Sailsbery J."/>
            <person name="Clay B."/>
            <person name="Brown D."/>
            <person name="John T."/>
            <person name="Oh Y."/>
            <person name="Young N."/>
            <person name="Fitzgerald M."/>
            <person name="Haas B.J."/>
            <person name="Zeng Q."/>
            <person name="Young S."/>
            <person name="Adiconis X."/>
            <person name="Fan L."/>
            <person name="Levin J.Z."/>
            <person name="Mitchell T.K."/>
            <person name="Okubara P.A."/>
            <person name="Farman M.L."/>
            <person name="Kohn L.M."/>
            <person name="Birren B."/>
            <person name="Ma L.-J."/>
            <person name="Dean R.A."/>
        </authorList>
    </citation>
    <scope>NUCLEOTIDE SEQUENCE</scope>
    <source>
        <strain evidence="3">R3-111a-1</strain>
    </source>
</reference>
<evidence type="ECO:0000256" key="1">
    <source>
        <dbReference type="SAM" id="MobiDB-lite"/>
    </source>
</evidence>
<keyword evidence="4" id="KW-1185">Reference proteome</keyword>
<dbReference type="RefSeq" id="XP_009225944.1">
    <property type="nucleotide sequence ID" value="XM_009227680.1"/>
</dbReference>
<evidence type="ECO:0000313" key="2">
    <source>
        <dbReference type="EMBL" id="EJT72970.1"/>
    </source>
</evidence>
<dbReference type="OrthoDB" id="4850289at2759"/>
<proteinExistence type="predicted"/>
<feature type="compositionally biased region" description="Low complexity" evidence="1">
    <location>
        <begin position="1484"/>
        <end position="1551"/>
    </location>
</feature>
<organism evidence="2">
    <name type="scientific">Gaeumannomyces tritici (strain R3-111a-1)</name>
    <name type="common">Wheat and barley take-all root rot fungus</name>
    <name type="synonym">Gaeumannomyces graminis var. tritici</name>
    <dbReference type="NCBI Taxonomy" id="644352"/>
    <lineage>
        <taxon>Eukaryota</taxon>
        <taxon>Fungi</taxon>
        <taxon>Dikarya</taxon>
        <taxon>Ascomycota</taxon>
        <taxon>Pezizomycotina</taxon>
        <taxon>Sordariomycetes</taxon>
        <taxon>Sordariomycetidae</taxon>
        <taxon>Magnaporthales</taxon>
        <taxon>Magnaporthaceae</taxon>
        <taxon>Gaeumannomyces</taxon>
    </lineage>
</organism>
<evidence type="ECO:0000313" key="3">
    <source>
        <dbReference type="EnsemblFungi" id="EJT72970"/>
    </source>
</evidence>
<dbReference type="eggNOG" id="ENOG502S79B">
    <property type="taxonomic scope" value="Eukaryota"/>
</dbReference>
<dbReference type="Proteomes" id="UP000006039">
    <property type="component" value="Unassembled WGS sequence"/>
</dbReference>
<dbReference type="EMBL" id="GL385399">
    <property type="protein sequence ID" value="EJT72970.1"/>
    <property type="molecule type" value="Genomic_DNA"/>
</dbReference>
<feature type="compositionally biased region" description="Low complexity" evidence="1">
    <location>
        <begin position="1456"/>
        <end position="1476"/>
    </location>
</feature>
<dbReference type="VEuPathDB" id="FungiDB:GGTG_09821"/>
<reference evidence="4" key="1">
    <citation type="submission" date="2010-07" db="EMBL/GenBank/DDBJ databases">
        <title>The genome sequence of Gaeumannomyces graminis var. tritici strain R3-111a-1.</title>
        <authorList>
            <consortium name="The Broad Institute Genome Sequencing Platform"/>
            <person name="Ma L.-J."/>
            <person name="Dead R."/>
            <person name="Young S."/>
            <person name="Zeng Q."/>
            <person name="Koehrsen M."/>
            <person name="Alvarado L."/>
            <person name="Berlin A."/>
            <person name="Chapman S.B."/>
            <person name="Chen Z."/>
            <person name="Freedman E."/>
            <person name="Gellesch M."/>
            <person name="Goldberg J."/>
            <person name="Griggs A."/>
            <person name="Gujja S."/>
            <person name="Heilman E.R."/>
            <person name="Heiman D."/>
            <person name="Hepburn T."/>
            <person name="Howarth C."/>
            <person name="Jen D."/>
            <person name="Larson L."/>
            <person name="Mehta T."/>
            <person name="Neiman D."/>
            <person name="Pearson M."/>
            <person name="Roberts A."/>
            <person name="Saif S."/>
            <person name="Shea T."/>
            <person name="Shenoy N."/>
            <person name="Sisk P."/>
            <person name="Stolte C."/>
            <person name="Sykes S."/>
            <person name="Walk T."/>
            <person name="White J."/>
            <person name="Yandava C."/>
            <person name="Haas B."/>
            <person name="Nusbaum C."/>
            <person name="Birren B."/>
        </authorList>
    </citation>
    <scope>NUCLEOTIDE SEQUENCE [LARGE SCALE GENOMIC DNA]</scope>
    <source>
        <strain evidence="4">R3-111a-1</strain>
    </source>
</reference>
<feature type="compositionally biased region" description="Low complexity" evidence="1">
    <location>
        <begin position="1311"/>
        <end position="1327"/>
    </location>
</feature>
<feature type="compositionally biased region" description="Polar residues" evidence="1">
    <location>
        <begin position="1577"/>
        <end position="1596"/>
    </location>
</feature>
<feature type="compositionally biased region" description="Basic and acidic residues" evidence="1">
    <location>
        <begin position="1400"/>
        <end position="1414"/>
    </location>
</feature>
<dbReference type="GeneID" id="20350279"/>
<name>J3P8I7_GAET3</name>
<sequence length="1596" mass="174678">MSLKSIFGGGPAASADATPAPNETEEAAPAPPQPVPDKRAEIKARWRLGVSCSDKEFQSKVDEFTAMFKGRHPLPLDEVLDEHFTEHEKAMFTRAPKDSELERLQRGYSRKYHRLLRSARFCGAKVATPGEARATKLAMLYFGLPVSPWDSMEVDREPPSDSEDEYVGEREPSGALRWLNAYTKRTYGMPVDRNALDPKCEEYYAPMGTNSCRVKGDGWFWHFKKDMASLRGGGSYQVASDSEDEPVQPTGPFWRLHGRRGQVVFHDLDSFRLAVDRLLGLRQRGGFEVLLIVRDDTKLRSTPDYQKFTTETEDEDGIFVDYIKRLDPGANRRTYYLTLPDMDYPKPPQWIPDKNDRNIVRVRREGDVSGEVAYLNIVPFANRHFALNPELGSEQFTSYLCDVAKLLIPGTTSGGQSVVHRTVQVRAGNFTANSVGGLNLTADILGLLHQHATGAADAELTISCPEPQKDGRRNWRIYIPGVCVPDQSLASFAFNPRKARGRLADTLRRLLGSVMGADYDKISHVEIFCPGERMLRTLDRDEPGPFDFDIGRQDAGVDETLETSVSFTGLMEEKRPQNRAFMGVRPVFEEYTAIMRGRGGTFSERGRPSFKFATPSKRWSGCTLEEFRELVLDNSLCPEDTNPNNSDIYISQVQPGVVQEPDSENCVAGSRNPILIRHDMDEGNWAVITRLIVSRTLYVQRATPATEGDLEDQEAAPYGFSNRMWNSGTQRDGLFPPIQPIGRGLVGPARSDNGTKAQGATRKAAWAAEAEMLKDQPEPAFLRRPPTYSTKYPLSQAERDAAARKAYFPGPISVYEQSGPRLPQPGPPVEQFLNTGPSVPSISRSMMTATEQRQLSNAFVKMRNIAVGREYACPFRGCEETFRVGDTDAIHAHAERCHAVEKCNFCDERLYRHWDAEQRHRHFALKHADLFTKGWYGDVDRTAGLGLVFDQGYCADRERAYNFCPRCGRDHRVLGRHADRVRHDNTCNYMMDYPEDRPFCFCDDCTASTTTPHPARSCCGREARRTFDFCEGCGDANPDGGCPHPASKCTAKDSRHVGRAPYCSKCGLALAPYSKGYRDTHALSCRGFNGTPDAFCPWCGVAASHSRRDWLAHLGGCAKNTGGHEGPVDLASGRPWDALLVHVDRRAYDSCYLAGKPKSPWCWTCGADIIPHTGQGHWDHFATEHPGKGLEDCPYCDEVVPFASLGWGNDERGTAKKIAHLQHHIEWARDVFDEIKIYGEGHHAYLGGMDDLIDRKYGTSGKADTSDQPETRPFHRSKSSQPRGRGISPADVNMRSPAKAARGGRGGARGGRAAAAATGRATAPPAKAKAKAKAKSKPAVTVVNYGSEDEELFGTSSEEDDGPHPEFPDDDGDYGMSEPGEKAAAARRHGPADPSYKPRKPSDWDDPELIKEAVFDPPVEGSPGLPAVAAGDWTAGPVDDKAPPPASPTVKRKRAPAAAAAAAAGDPPAAAKATPAAKKRKAAEAAPGKTPAAKKVTTTTAKKAAAKKTVATPAAKKAAATPAAKKVAATPAPEKEAATPATKKAEPTPVTVVKAATRKLMAGTAPQPPALGVPAAQRTTRSTSRALSEAASSDAQ</sequence>
<feature type="region of interest" description="Disordered" evidence="1">
    <location>
        <begin position="1257"/>
        <end position="1596"/>
    </location>
</feature>
<accession>J3P8I7</accession>
<reference evidence="2" key="3">
    <citation type="submission" date="2010-09" db="EMBL/GenBank/DDBJ databases">
        <title>Annotation of Gaeumannomyces graminis var. tritici R3-111a-1.</title>
        <authorList>
            <consortium name="The Broad Institute Genome Sequencing Platform"/>
            <person name="Ma L.-J."/>
            <person name="Dead R."/>
            <person name="Young S.K."/>
            <person name="Zeng Q."/>
            <person name="Gargeya S."/>
            <person name="Fitzgerald M."/>
            <person name="Haas B."/>
            <person name="Abouelleil A."/>
            <person name="Alvarado L."/>
            <person name="Arachchi H.M."/>
            <person name="Berlin A."/>
            <person name="Brown A."/>
            <person name="Chapman S.B."/>
            <person name="Chen Z."/>
            <person name="Dunbar C."/>
            <person name="Freedman E."/>
            <person name="Gearin G."/>
            <person name="Gellesch M."/>
            <person name="Goldberg J."/>
            <person name="Griggs A."/>
            <person name="Gujja S."/>
            <person name="Heiman D."/>
            <person name="Howarth C."/>
            <person name="Larson L."/>
            <person name="Lui A."/>
            <person name="MacDonald P.J.P."/>
            <person name="Mehta T."/>
            <person name="Montmayeur A."/>
            <person name="Murphy C."/>
            <person name="Neiman D."/>
            <person name="Pearson M."/>
            <person name="Priest M."/>
            <person name="Roberts A."/>
            <person name="Saif S."/>
            <person name="Shea T."/>
            <person name="Shenoy N."/>
            <person name="Sisk P."/>
            <person name="Stolte C."/>
            <person name="Sykes S."/>
            <person name="Yandava C."/>
            <person name="Wortman J."/>
            <person name="Nusbaum C."/>
            <person name="Birren B."/>
        </authorList>
    </citation>
    <scope>NUCLEOTIDE SEQUENCE</scope>
    <source>
        <strain evidence="2">R3-111a-1</strain>
    </source>
</reference>
<dbReference type="STRING" id="644352.J3P8I7"/>
<gene>
    <name evidence="3" type="primary">20350279</name>
    <name evidence="2" type="ORF">GGTG_09821</name>
</gene>